<feature type="transmembrane region" description="Helical" evidence="13">
    <location>
        <begin position="20"/>
        <end position="39"/>
    </location>
</feature>
<keyword evidence="9 11" id="KW-0675">Receptor</keyword>
<reference evidence="16" key="1">
    <citation type="submission" date="2025-08" db="UniProtKB">
        <authorList>
            <consortium name="RefSeq"/>
        </authorList>
    </citation>
    <scope>IDENTIFICATION</scope>
    <source>
        <tissue evidence="16">Whole larvae</tissue>
    </source>
</reference>
<keyword evidence="7 13" id="KW-0472">Membrane</keyword>
<keyword evidence="15" id="KW-1185">Reference proteome</keyword>
<dbReference type="Proteomes" id="UP001652740">
    <property type="component" value="Unplaced"/>
</dbReference>
<dbReference type="GO" id="GO:0007204">
    <property type="term" value="P:positive regulation of cytosolic calcium ion concentration"/>
    <property type="evidence" value="ECO:0007669"/>
    <property type="project" value="TreeGrafter"/>
</dbReference>
<dbReference type="GeneID" id="113522893"/>
<comment type="similarity">
    <text evidence="2 11">Belongs to the G-protein coupled receptor 1 family.</text>
</comment>
<accession>A0A6J3CAR7</accession>
<keyword evidence="6 11" id="KW-0297">G-protein coupled receptor</keyword>
<evidence type="ECO:0000256" key="7">
    <source>
        <dbReference type="ARBA" id="ARBA00023136"/>
    </source>
</evidence>
<dbReference type="GO" id="GO:0071880">
    <property type="term" value="P:adenylate cyclase-activating adrenergic receptor signaling pathway"/>
    <property type="evidence" value="ECO:0007669"/>
    <property type="project" value="TreeGrafter"/>
</dbReference>
<dbReference type="GO" id="GO:0007267">
    <property type="term" value="P:cell-cell signaling"/>
    <property type="evidence" value="ECO:0007669"/>
    <property type="project" value="TreeGrafter"/>
</dbReference>
<dbReference type="GO" id="GO:0043410">
    <property type="term" value="P:positive regulation of MAPK cascade"/>
    <property type="evidence" value="ECO:0007669"/>
    <property type="project" value="TreeGrafter"/>
</dbReference>
<feature type="transmembrane region" description="Helical" evidence="13">
    <location>
        <begin position="172"/>
        <end position="201"/>
    </location>
</feature>
<dbReference type="GO" id="GO:0007200">
    <property type="term" value="P:phospholipase C-activating G protein-coupled receptor signaling pathway"/>
    <property type="evidence" value="ECO:0007669"/>
    <property type="project" value="TreeGrafter"/>
</dbReference>
<dbReference type="RefSeq" id="XP_031769822.2">
    <property type="nucleotide sequence ID" value="XM_031913962.2"/>
</dbReference>
<dbReference type="PANTHER" id="PTHR24248">
    <property type="entry name" value="ADRENERGIC RECEPTOR-RELATED G-PROTEIN COUPLED RECEPTOR"/>
    <property type="match status" value="1"/>
</dbReference>
<dbReference type="InterPro" id="IPR017452">
    <property type="entry name" value="GPCR_Rhodpsn_7TM"/>
</dbReference>
<feature type="transmembrane region" description="Helical" evidence="13">
    <location>
        <begin position="292"/>
        <end position="311"/>
    </location>
</feature>
<dbReference type="SUPFAM" id="SSF81321">
    <property type="entry name" value="Family A G protein-coupled receptor-like"/>
    <property type="match status" value="1"/>
</dbReference>
<comment type="subcellular location">
    <subcellularLocation>
        <location evidence="1">Cell membrane</location>
        <topology evidence="1">Multi-pass membrane protein</topology>
    </subcellularLocation>
</comment>
<dbReference type="PROSITE" id="PS00237">
    <property type="entry name" value="G_PROTEIN_RECEP_F1_1"/>
    <property type="match status" value="1"/>
</dbReference>
<evidence type="ECO:0000256" key="1">
    <source>
        <dbReference type="ARBA" id="ARBA00004651"/>
    </source>
</evidence>
<evidence type="ECO:0000256" key="3">
    <source>
        <dbReference type="ARBA" id="ARBA00022475"/>
    </source>
</evidence>
<dbReference type="GO" id="GO:0004937">
    <property type="term" value="F:alpha1-adrenergic receptor activity"/>
    <property type="evidence" value="ECO:0007669"/>
    <property type="project" value="TreeGrafter"/>
</dbReference>
<dbReference type="Gene3D" id="1.20.1070.10">
    <property type="entry name" value="Rhodopsin 7-helix transmembrane proteins"/>
    <property type="match status" value="1"/>
</dbReference>
<evidence type="ECO:0000256" key="10">
    <source>
        <dbReference type="ARBA" id="ARBA00023224"/>
    </source>
</evidence>
<dbReference type="Pfam" id="PF00001">
    <property type="entry name" value="7tm_1"/>
    <property type="match status" value="1"/>
</dbReference>
<keyword evidence="8" id="KW-1015">Disulfide bond</keyword>
<evidence type="ECO:0000256" key="5">
    <source>
        <dbReference type="ARBA" id="ARBA00022989"/>
    </source>
</evidence>
<gene>
    <name evidence="16" type="primary">LOC113522893</name>
</gene>
<evidence type="ECO:0000259" key="14">
    <source>
        <dbReference type="PROSITE" id="PS50262"/>
    </source>
</evidence>
<evidence type="ECO:0000256" key="12">
    <source>
        <dbReference type="SAM" id="MobiDB-lite"/>
    </source>
</evidence>
<evidence type="ECO:0000313" key="15">
    <source>
        <dbReference type="Proteomes" id="UP001652740"/>
    </source>
</evidence>
<evidence type="ECO:0000256" key="4">
    <source>
        <dbReference type="ARBA" id="ARBA00022692"/>
    </source>
</evidence>
<keyword evidence="10 11" id="KW-0807">Transducer</keyword>
<feature type="domain" description="G-protein coupled receptors family 1 profile" evidence="14">
    <location>
        <begin position="19"/>
        <end position="342"/>
    </location>
</feature>
<keyword evidence="5 13" id="KW-1133">Transmembrane helix</keyword>
<dbReference type="PROSITE" id="PS50262">
    <property type="entry name" value="G_PROTEIN_RECEP_F1_2"/>
    <property type="match status" value="1"/>
</dbReference>
<keyword evidence="3" id="KW-1003">Cell membrane</keyword>
<feature type="compositionally biased region" description="Basic and acidic residues" evidence="12">
    <location>
        <begin position="213"/>
        <end position="228"/>
    </location>
</feature>
<evidence type="ECO:0000256" key="2">
    <source>
        <dbReference type="ARBA" id="ARBA00010663"/>
    </source>
</evidence>
<dbReference type="AlphaFoldDB" id="A0A6J3CAR7"/>
<feature type="region of interest" description="Disordered" evidence="12">
    <location>
        <begin position="212"/>
        <end position="239"/>
    </location>
</feature>
<organism evidence="15 16">
    <name type="scientific">Galleria mellonella</name>
    <name type="common">Greater wax moth</name>
    <dbReference type="NCBI Taxonomy" id="7137"/>
    <lineage>
        <taxon>Eukaryota</taxon>
        <taxon>Metazoa</taxon>
        <taxon>Ecdysozoa</taxon>
        <taxon>Arthropoda</taxon>
        <taxon>Hexapoda</taxon>
        <taxon>Insecta</taxon>
        <taxon>Pterygota</taxon>
        <taxon>Neoptera</taxon>
        <taxon>Endopterygota</taxon>
        <taxon>Lepidoptera</taxon>
        <taxon>Glossata</taxon>
        <taxon>Ditrysia</taxon>
        <taxon>Pyraloidea</taxon>
        <taxon>Pyralidae</taxon>
        <taxon>Galleriinae</taxon>
        <taxon>Galleria</taxon>
    </lineage>
</organism>
<evidence type="ECO:0000256" key="11">
    <source>
        <dbReference type="RuleBase" id="RU000688"/>
    </source>
</evidence>
<dbReference type="InParanoid" id="A0A6J3CAR7"/>
<sequence>MNILKLRGEINTTWCVEVAAMLIITVITVAGNIAVMIALRRLQRSPAHYPLASLAAADLLVGVFVLPIAAARELFVFQLTSPTDWVICSCWSTLDVLCCTASILSLCTLGWERWCCITAPLARAKRCQKAKLLAVLVWPISTAVALPTAFIPSPKHYHDGEMPKACTVNTNVGYVFFSISLSFYIPASVMVGFYICILRLLSLPLPIRAHRGRPCERADRPPTNRNEETENPTLPQGNDNEIAQQTQATASPKGCHLNAPAEASGAIKTHLPKVVVSLSGLIPKQRRATRTIIMLMSLFLACWTPFFIMLPVDSLCECVWDVTWLWCTWLGYANSAFNPLVYAAASPSVRRALQATLTTSSSARTTVVPLSPSVRRP</sequence>
<protein>
    <submittedName>
        <fullName evidence="16">Tyramine receptor 1-like isoform X1</fullName>
    </submittedName>
</protein>
<keyword evidence="4 11" id="KW-0812">Transmembrane</keyword>
<feature type="transmembrane region" description="Helical" evidence="13">
    <location>
        <begin position="323"/>
        <end position="345"/>
    </location>
</feature>
<dbReference type="PANTHER" id="PTHR24248:SF199">
    <property type="entry name" value="IP13425P-RELATED"/>
    <property type="match status" value="1"/>
</dbReference>
<evidence type="ECO:0000313" key="16">
    <source>
        <dbReference type="RefSeq" id="XP_031769822.2"/>
    </source>
</evidence>
<dbReference type="InterPro" id="IPR000276">
    <property type="entry name" value="GPCR_Rhodpsn"/>
</dbReference>
<evidence type="ECO:0000256" key="6">
    <source>
        <dbReference type="ARBA" id="ARBA00023040"/>
    </source>
</evidence>
<evidence type="ECO:0000256" key="9">
    <source>
        <dbReference type="ARBA" id="ARBA00023170"/>
    </source>
</evidence>
<dbReference type="KEGG" id="gmw:113522893"/>
<dbReference type="PRINTS" id="PR00237">
    <property type="entry name" value="GPCRRHODOPSN"/>
</dbReference>
<name>A0A6J3CAR7_GALME</name>
<proteinExistence type="inferred from homology"/>
<evidence type="ECO:0000256" key="13">
    <source>
        <dbReference type="SAM" id="Phobius"/>
    </source>
</evidence>
<evidence type="ECO:0000256" key="8">
    <source>
        <dbReference type="ARBA" id="ARBA00023157"/>
    </source>
</evidence>
<feature type="transmembrane region" description="Helical" evidence="13">
    <location>
        <begin position="91"/>
        <end position="111"/>
    </location>
</feature>
<feature type="transmembrane region" description="Helical" evidence="13">
    <location>
        <begin position="51"/>
        <end position="71"/>
    </location>
</feature>
<feature type="transmembrane region" description="Helical" evidence="13">
    <location>
        <begin position="132"/>
        <end position="152"/>
    </location>
</feature>
<dbReference type="GO" id="GO:0005886">
    <property type="term" value="C:plasma membrane"/>
    <property type="evidence" value="ECO:0007669"/>
    <property type="project" value="UniProtKB-SubCell"/>
</dbReference>